<dbReference type="EMBL" id="CAJPEX010008754">
    <property type="protein sequence ID" value="CAG0924726.1"/>
    <property type="molecule type" value="Genomic_DNA"/>
</dbReference>
<organism evidence="3">
    <name type="scientific">Notodromas monacha</name>
    <dbReference type="NCBI Taxonomy" id="399045"/>
    <lineage>
        <taxon>Eukaryota</taxon>
        <taxon>Metazoa</taxon>
        <taxon>Ecdysozoa</taxon>
        <taxon>Arthropoda</taxon>
        <taxon>Crustacea</taxon>
        <taxon>Oligostraca</taxon>
        <taxon>Ostracoda</taxon>
        <taxon>Podocopa</taxon>
        <taxon>Podocopida</taxon>
        <taxon>Cypridocopina</taxon>
        <taxon>Cypridoidea</taxon>
        <taxon>Cyprididae</taxon>
        <taxon>Notodromas</taxon>
    </lineage>
</organism>
<dbReference type="EMBL" id="OA890791">
    <property type="protein sequence ID" value="CAD7284574.1"/>
    <property type="molecule type" value="Genomic_DNA"/>
</dbReference>
<protein>
    <submittedName>
        <fullName evidence="3">Uncharacterized protein</fullName>
    </submittedName>
</protein>
<keyword evidence="2" id="KW-0732">Signal</keyword>
<dbReference type="AlphaFoldDB" id="A0A7R9C232"/>
<keyword evidence="4" id="KW-1185">Reference proteome</keyword>
<name>A0A7R9C232_9CRUS</name>
<dbReference type="Proteomes" id="UP000678499">
    <property type="component" value="Unassembled WGS sequence"/>
</dbReference>
<evidence type="ECO:0000313" key="3">
    <source>
        <dbReference type="EMBL" id="CAD7284574.1"/>
    </source>
</evidence>
<feature type="compositionally biased region" description="Polar residues" evidence="1">
    <location>
        <begin position="128"/>
        <end position="138"/>
    </location>
</feature>
<evidence type="ECO:0000313" key="4">
    <source>
        <dbReference type="Proteomes" id="UP000678499"/>
    </source>
</evidence>
<feature type="region of interest" description="Disordered" evidence="1">
    <location>
        <begin position="348"/>
        <end position="405"/>
    </location>
</feature>
<reference evidence="3" key="1">
    <citation type="submission" date="2020-11" db="EMBL/GenBank/DDBJ databases">
        <authorList>
            <person name="Tran Van P."/>
        </authorList>
    </citation>
    <scope>NUCLEOTIDE SEQUENCE</scope>
</reference>
<evidence type="ECO:0000256" key="1">
    <source>
        <dbReference type="SAM" id="MobiDB-lite"/>
    </source>
</evidence>
<feature type="compositionally biased region" description="Basic residues" evidence="1">
    <location>
        <begin position="391"/>
        <end position="405"/>
    </location>
</feature>
<proteinExistence type="predicted"/>
<feature type="chain" id="PRO_5036210461" evidence="2">
    <location>
        <begin position="25"/>
        <end position="405"/>
    </location>
</feature>
<feature type="signal peptide" evidence="2">
    <location>
        <begin position="1"/>
        <end position="24"/>
    </location>
</feature>
<gene>
    <name evidence="3" type="ORF">NMOB1V02_LOCUS12179</name>
</gene>
<evidence type="ECO:0000256" key="2">
    <source>
        <dbReference type="SAM" id="SignalP"/>
    </source>
</evidence>
<accession>A0A7R9C232</accession>
<sequence>MASCIFGFIVSFIVVLCVSCTVNAESTNAATSKSKVVKFPAFPYFVKTKIMRFPLHSKMVRVKRRMAFVHEEKPDIKKQTISPVNTQQMILEPLRNIGPMSFRELGKKENVKTTFGGHDGYTAGGRHSFSTSDSSIQMSNKGSNFPQDLINGNVNLAQFINQPATAAPALSHPEKREIQPWEKLLQETSNGGFSAFNSKVKGTYEARLDPEELFNYSDDTTKTFFKDGQKRRRRHISHAKNRTDIEVTSDKSPLSYTWSKLEVPVQAFIVNLNQDGNEDEALDVEVQEAASQHVPGSNEEAQNLKTSQLDGNLQLSEEDTQINHTNIVTTHEGIPELSFEKINIEFSNDSSSQHGKHFETTLPKPAVGQEHYPKQCHQNKENEKQMLPLWQKRKASEKRSNQVKK</sequence>
<feature type="region of interest" description="Disordered" evidence="1">
    <location>
        <begin position="117"/>
        <end position="138"/>
    </location>
</feature>